<dbReference type="EMBL" id="MN740403">
    <property type="protein sequence ID" value="QHU04689.1"/>
    <property type="molecule type" value="Genomic_DNA"/>
</dbReference>
<dbReference type="AlphaFoldDB" id="A0A6C0JGF5"/>
<feature type="domain" description="Glycosyltransferase 2-like" evidence="3">
    <location>
        <begin position="5"/>
        <end position="88"/>
    </location>
</feature>
<name>A0A6C0JGF5_9ZZZZ</name>
<dbReference type="PANTHER" id="PTHR11927">
    <property type="entry name" value="GALACTOSIDE 2-L-FUCOSYLTRANSFERASE"/>
    <property type="match status" value="1"/>
</dbReference>
<dbReference type="Gene3D" id="3.90.550.10">
    <property type="entry name" value="Spore Coat Polysaccharide Biosynthesis Protein SpsA, Chain A"/>
    <property type="match status" value="1"/>
</dbReference>
<dbReference type="InterPro" id="IPR029044">
    <property type="entry name" value="Nucleotide-diphossugar_trans"/>
</dbReference>
<protein>
    <recommendedName>
        <fullName evidence="3">Glycosyltransferase 2-like domain-containing protein</fullName>
    </recommendedName>
</protein>
<evidence type="ECO:0000256" key="2">
    <source>
        <dbReference type="ARBA" id="ARBA00022679"/>
    </source>
</evidence>
<dbReference type="PANTHER" id="PTHR11927:SF9">
    <property type="entry name" value="L-FUCOSYLTRANSFERASE"/>
    <property type="match status" value="1"/>
</dbReference>
<sequence length="698" mass="80090">MRRFDFLRESIPKYLENPHITELIITDETGDDYAAITCAFAHPKLRVYQNERRLGAIANKQRAASYATCDYVAILDSDNFADIPYFEAFKVYVSSNVCSDATVFAPCFAMPNFNYERFIGKQLDRRTLHMYYPDINSCLNTMNMIVPRTFLATYKLMEDAPWCVDADGAHDALYFSLFSIFAKNATFVVVPGMVYEHRVHGGSWYMESVERSRGVYDRLMDRFFPKPTTAIVKQMNLGEWQATYKDESTCIVQASSMNVDDAWMPFPIGMQFTYGKMDMTRRLQMGPHDKLVLCAIGAETDQRRRPSGKNRASILATLAMNGIQNGYTSMYFQELPSYKFVVSPEGNGIDCHRHYEALMAGCIPIIERNPLVEAKYAGCPVLWTDDYSEITPEYLEQVYPEMLDKVYDFSRLHIGFYDFATRCHLKECGNFWMKRTLNKVWYDDYKHMIGVNFMGGLGNMLFQLAALQHIGQRTGRVVRHQDKLHMSPHATTPYWSTILSKWDRIGLGRFDVVIDEMKNSMTYFDWAPGLSSYPSAILSGYFQDHQYVADDFGDTLVLPTEVLTKYPDIGSKVFIHVRGGDYHGNADLDVNLDKYYGRAIAKFPGASFVIFTNDEPFLLTRPWLAGLDYQIVRENELDTLTLMSKCAGAICANSTFSWWGAWLNRNRTIVFPSRWVNASAKHKYEGIYFPGVQLCEVE</sequence>
<evidence type="ECO:0000256" key="1">
    <source>
        <dbReference type="ARBA" id="ARBA00022676"/>
    </source>
</evidence>
<dbReference type="GO" id="GO:0008107">
    <property type="term" value="F:galactoside 2-alpha-L-fucosyltransferase activity"/>
    <property type="evidence" value="ECO:0007669"/>
    <property type="project" value="InterPro"/>
</dbReference>
<dbReference type="InterPro" id="IPR002516">
    <property type="entry name" value="Glyco_trans_11"/>
</dbReference>
<dbReference type="Pfam" id="PF00535">
    <property type="entry name" value="Glycos_transf_2"/>
    <property type="match status" value="1"/>
</dbReference>
<proteinExistence type="predicted"/>
<dbReference type="GO" id="GO:0016020">
    <property type="term" value="C:membrane"/>
    <property type="evidence" value="ECO:0007669"/>
    <property type="project" value="InterPro"/>
</dbReference>
<evidence type="ECO:0000313" key="4">
    <source>
        <dbReference type="EMBL" id="QHU04689.1"/>
    </source>
</evidence>
<keyword evidence="1" id="KW-0328">Glycosyltransferase</keyword>
<dbReference type="InterPro" id="IPR001173">
    <property type="entry name" value="Glyco_trans_2-like"/>
</dbReference>
<dbReference type="Pfam" id="PF01531">
    <property type="entry name" value="Glyco_transf_11"/>
    <property type="match status" value="1"/>
</dbReference>
<evidence type="ECO:0000259" key="3">
    <source>
        <dbReference type="Pfam" id="PF00535"/>
    </source>
</evidence>
<dbReference type="SUPFAM" id="SSF53448">
    <property type="entry name" value="Nucleotide-diphospho-sugar transferases"/>
    <property type="match status" value="1"/>
</dbReference>
<keyword evidence="2" id="KW-0808">Transferase</keyword>
<accession>A0A6C0JGF5</accession>
<reference evidence="4" key="1">
    <citation type="journal article" date="2020" name="Nature">
        <title>Giant virus diversity and host interactions through global metagenomics.</title>
        <authorList>
            <person name="Schulz F."/>
            <person name="Roux S."/>
            <person name="Paez-Espino D."/>
            <person name="Jungbluth S."/>
            <person name="Walsh D.A."/>
            <person name="Denef V.J."/>
            <person name="McMahon K.D."/>
            <person name="Konstantinidis K.T."/>
            <person name="Eloe-Fadrosh E.A."/>
            <person name="Kyrpides N.C."/>
            <person name="Woyke T."/>
        </authorList>
    </citation>
    <scope>NUCLEOTIDE SEQUENCE</scope>
    <source>
        <strain evidence="4">GVMAG-M-3300027708-51</strain>
    </source>
</reference>
<dbReference type="CDD" id="cd00761">
    <property type="entry name" value="Glyco_tranf_GTA_type"/>
    <property type="match status" value="1"/>
</dbReference>
<dbReference type="CDD" id="cd11301">
    <property type="entry name" value="Fut1_Fut2_like"/>
    <property type="match status" value="1"/>
</dbReference>
<dbReference type="GO" id="GO:0005975">
    <property type="term" value="P:carbohydrate metabolic process"/>
    <property type="evidence" value="ECO:0007669"/>
    <property type="project" value="InterPro"/>
</dbReference>
<organism evidence="4">
    <name type="scientific">viral metagenome</name>
    <dbReference type="NCBI Taxonomy" id="1070528"/>
    <lineage>
        <taxon>unclassified sequences</taxon>
        <taxon>metagenomes</taxon>
        <taxon>organismal metagenomes</taxon>
    </lineage>
</organism>